<protein>
    <submittedName>
        <fullName evidence="2">Uncharacterized protein</fullName>
    </submittedName>
</protein>
<feature type="region of interest" description="Disordered" evidence="1">
    <location>
        <begin position="1"/>
        <end position="34"/>
    </location>
</feature>
<dbReference type="Proteomes" id="UP000324800">
    <property type="component" value="Unassembled WGS sequence"/>
</dbReference>
<name>A0A5J4U7Z9_9EUKA</name>
<evidence type="ECO:0000313" key="2">
    <source>
        <dbReference type="EMBL" id="KAA6366092.1"/>
    </source>
</evidence>
<dbReference type="AlphaFoldDB" id="A0A5J4U7Z9"/>
<reference evidence="2 3" key="1">
    <citation type="submission" date="2019-03" db="EMBL/GenBank/DDBJ databases">
        <title>Single cell metagenomics reveals metabolic interactions within the superorganism composed of flagellate Streblomastix strix and complex community of Bacteroidetes bacteria on its surface.</title>
        <authorList>
            <person name="Treitli S.C."/>
            <person name="Kolisko M."/>
            <person name="Husnik F."/>
            <person name="Keeling P."/>
            <person name="Hampl V."/>
        </authorList>
    </citation>
    <scope>NUCLEOTIDE SEQUENCE [LARGE SCALE GENOMIC DNA]</scope>
    <source>
        <strain evidence="2">ST1C</strain>
    </source>
</reference>
<sequence>MSDSENVISEKQIQQIKIQETEESEESDEEETVATPITENILKLVRNPEFRKLTENGSANGDKFVFEAIGDRLNVILKQLVDQVKAKDIKQLTIYVNLSGIRLADSIPMTETKLYIQCASRSLVDDFIIQNLPQLKA</sequence>
<feature type="compositionally biased region" description="Low complexity" evidence="1">
    <location>
        <begin position="9"/>
        <end position="18"/>
    </location>
</feature>
<proteinExistence type="predicted"/>
<evidence type="ECO:0000256" key="1">
    <source>
        <dbReference type="SAM" id="MobiDB-lite"/>
    </source>
</evidence>
<comment type="caution">
    <text evidence="2">The sequence shown here is derived from an EMBL/GenBank/DDBJ whole genome shotgun (WGS) entry which is preliminary data.</text>
</comment>
<accession>A0A5J4U7Z9</accession>
<gene>
    <name evidence="2" type="ORF">EZS28_038381</name>
</gene>
<feature type="compositionally biased region" description="Acidic residues" evidence="1">
    <location>
        <begin position="21"/>
        <end position="32"/>
    </location>
</feature>
<evidence type="ECO:0000313" key="3">
    <source>
        <dbReference type="Proteomes" id="UP000324800"/>
    </source>
</evidence>
<dbReference type="EMBL" id="SNRW01019743">
    <property type="protein sequence ID" value="KAA6366092.1"/>
    <property type="molecule type" value="Genomic_DNA"/>
</dbReference>
<organism evidence="2 3">
    <name type="scientific">Streblomastix strix</name>
    <dbReference type="NCBI Taxonomy" id="222440"/>
    <lineage>
        <taxon>Eukaryota</taxon>
        <taxon>Metamonada</taxon>
        <taxon>Preaxostyla</taxon>
        <taxon>Oxymonadida</taxon>
        <taxon>Streblomastigidae</taxon>
        <taxon>Streblomastix</taxon>
    </lineage>
</organism>